<feature type="compositionally biased region" description="Basic and acidic residues" evidence="6">
    <location>
        <begin position="295"/>
        <end position="315"/>
    </location>
</feature>
<dbReference type="AlphaFoldDB" id="A0A4S8IKK0"/>
<evidence type="ECO:0000259" key="8">
    <source>
        <dbReference type="PROSITE" id="PS51005"/>
    </source>
</evidence>
<dbReference type="PANTHER" id="PTHR31744:SF235">
    <property type="entry name" value="NAC DOMAIN-CONTAINING PROTEIN"/>
    <property type="match status" value="1"/>
</dbReference>
<dbReference type="GO" id="GO:0005634">
    <property type="term" value="C:nucleus"/>
    <property type="evidence" value="ECO:0007669"/>
    <property type="project" value="UniProtKB-SubCell"/>
</dbReference>
<dbReference type="Gene3D" id="2.170.150.80">
    <property type="entry name" value="NAC domain"/>
    <property type="match status" value="1"/>
</dbReference>
<feature type="domain" description="NAC" evidence="8">
    <location>
        <begin position="42"/>
        <end position="191"/>
    </location>
</feature>
<evidence type="ECO:0000256" key="6">
    <source>
        <dbReference type="SAM" id="MobiDB-lite"/>
    </source>
</evidence>
<feature type="transmembrane region" description="Helical" evidence="7">
    <location>
        <begin position="480"/>
        <end position="497"/>
    </location>
</feature>
<evidence type="ECO:0000256" key="1">
    <source>
        <dbReference type="ARBA" id="ARBA00004123"/>
    </source>
</evidence>
<evidence type="ECO:0000256" key="5">
    <source>
        <dbReference type="ARBA" id="ARBA00023242"/>
    </source>
</evidence>
<keyword evidence="7" id="KW-0472">Membrane</keyword>
<name>A0A4S8IKK0_MUSBA</name>
<feature type="compositionally biased region" description="Polar residues" evidence="6">
    <location>
        <begin position="318"/>
        <end position="329"/>
    </location>
</feature>
<comment type="caution">
    <text evidence="9">The sequence shown here is derived from an EMBL/GenBank/DDBJ whole genome shotgun (WGS) entry which is preliminary data.</text>
</comment>
<evidence type="ECO:0000256" key="7">
    <source>
        <dbReference type="SAM" id="Phobius"/>
    </source>
</evidence>
<dbReference type="InterPro" id="IPR003441">
    <property type="entry name" value="NAC-dom"/>
</dbReference>
<evidence type="ECO:0000313" key="10">
    <source>
        <dbReference type="Proteomes" id="UP000317650"/>
    </source>
</evidence>
<evidence type="ECO:0000256" key="2">
    <source>
        <dbReference type="ARBA" id="ARBA00023015"/>
    </source>
</evidence>
<dbReference type="InterPro" id="IPR036093">
    <property type="entry name" value="NAC_dom_sf"/>
</dbReference>
<dbReference type="GO" id="GO:0006355">
    <property type="term" value="P:regulation of DNA-templated transcription"/>
    <property type="evidence" value="ECO:0007669"/>
    <property type="project" value="InterPro"/>
</dbReference>
<keyword evidence="7" id="KW-1133">Transmembrane helix</keyword>
<gene>
    <name evidence="9" type="ORF">C4D60_Mb06t04440</name>
</gene>
<dbReference type="EMBL" id="PYDT01000009">
    <property type="protein sequence ID" value="THU48953.1"/>
    <property type="molecule type" value="Genomic_DNA"/>
</dbReference>
<dbReference type="Pfam" id="PF02365">
    <property type="entry name" value="NAM"/>
    <property type="match status" value="1"/>
</dbReference>
<sequence length="498" mass="55705">MMKTNERKDNVKEFVRHSSVKSTCIRLYLPLKLLWMENLSALPPGFGFHPTDVELVSHYLKRKTQGHNFDEIIPEVDIYKHEPWDLPAKCHVPTRDNTWHFFTSRERKYRAGSRSNRATEEGYWKSTGNDRNVKFQNRVIGTKKTLVYHEGRSPRGKRTDWIMHEYDLDEKECKASPGLKGTFVLCRVTKRNDWPSENEKTEPVVCKESSSHSSDMEDLDAWVAGLFDPNFGTNSNRLEHEAVADVSSLVPKQEPVDSHLDQSADGNIGYLLEDDACNILKSDSNNSFQKSNTGARDDVSNHGRSSRDANVKKENPTFGHTASTNSYKSIDTGIQIRQRRAGPSAEVPSGRIRLQVSKVASRNFASVNHTIKVGNEGHHLDLNRSQNQTFSSGLALDQESAVVTSSVSYQFNAKSNPSSESDQSCPVVSMTLPVAISSNDVTLQKSTSAPLDDRSFIRGIDRGMRMLVPALQSACHSQCFILGACLAGTAAVFVYFML</sequence>
<keyword evidence="5" id="KW-0539">Nucleus</keyword>
<dbReference type="GO" id="GO:0003677">
    <property type="term" value="F:DNA binding"/>
    <property type="evidence" value="ECO:0007669"/>
    <property type="project" value="UniProtKB-KW"/>
</dbReference>
<proteinExistence type="predicted"/>
<keyword evidence="3" id="KW-0238">DNA-binding</keyword>
<dbReference type="Proteomes" id="UP000317650">
    <property type="component" value="Chromosome 6"/>
</dbReference>
<keyword evidence="7" id="KW-0812">Transmembrane</keyword>
<dbReference type="FunFam" id="2.170.150.80:FF:000002">
    <property type="entry name" value="Nac domain-containing protein 86"/>
    <property type="match status" value="1"/>
</dbReference>
<dbReference type="PANTHER" id="PTHR31744">
    <property type="entry name" value="PROTEIN CUP-SHAPED COTYLEDON 2-RELATED"/>
    <property type="match status" value="1"/>
</dbReference>
<comment type="subcellular location">
    <subcellularLocation>
        <location evidence="1">Nucleus</location>
    </subcellularLocation>
</comment>
<dbReference type="SUPFAM" id="SSF101941">
    <property type="entry name" value="NAC domain"/>
    <property type="match status" value="1"/>
</dbReference>
<accession>A0A4S8IKK0</accession>
<reference evidence="9 10" key="1">
    <citation type="journal article" date="2019" name="Nat. Plants">
        <title>Genome sequencing of Musa balbisiana reveals subgenome evolution and function divergence in polyploid bananas.</title>
        <authorList>
            <person name="Yao X."/>
        </authorList>
    </citation>
    <scope>NUCLEOTIDE SEQUENCE [LARGE SCALE GENOMIC DNA]</scope>
    <source>
        <strain evidence="10">cv. DH-PKW</strain>
        <tissue evidence="9">Leaves</tissue>
    </source>
</reference>
<keyword evidence="10" id="KW-1185">Reference proteome</keyword>
<evidence type="ECO:0000313" key="9">
    <source>
        <dbReference type="EMBL" id="THU48953.1"/>
    </source>
</evidence>
<protein>
    <recommendedName>
        <fullName evidence="8">NAC domain-containing protein</fullName>
    </recommendedName>
</protein>
<keyword evidence="2" id="KW-0805">Transcription regulation</keyword>
<evidence type="ECO:0000256" key="3">
    <source>
        <dbReference type="ARBA" id="ARBA00023125"/>
    </source>
</evidence>
<dbReference type="PROSITE" id="PS51005">
    <property type="entry name" value="NAC"/>
    <property type="match status" value="1"/>
</dbReference>
<keyword evidence="4" id="KW-0804">Transcription</keyword>
<organism evidence="9 10">
    <name type="scientific">Musa balbisiana</name>
    <name type="common">Banana</name>
    <dbReference type="NCBI Taxonomy" id="52838"/>
    <lineage>
        <taxon>Eukaryota</taxon>
        <taxon>Viridiplantae</taxon>
        <taxon>Streptophyta</taxon>
        <taxon>Embryophyta</taxon>
        <taxon>Tracheophyta</taxon>
        <taxon>Spermatophyta</taxon>
        <taxon>Magnoliopsida</taxon>
        <taxon>Liliopsida</taxon>
        <taxon>Zingiberales</taxon>
        <taxon>Musaceae</taxon>
        <taxon>Musa</taxon>
    </lineage>
</organism>
<feature type="region of interest" description="Disordered" evidence="6">
    <location>
        <begin position="282"/>
        <end position="331"/>
    </location>
</feature>
<evidence type="ECO:0000256" key="4">
    <source>
        <dbReference type="ARBA" id="ARBA00023163"/>
    </source>
</evidence>
<feature type="compositionally biased region" description="Polar residues" evidence="6">
    <location>
        <begin position="282"/>
        <end position="294"/>
    </location>
</feature>